<dbReference type="EMBL" id="JAATIP010000164">
    <property type="protein sequence ID" value="KAF4364767.1"/>
    <property type="molecule type" value="Genomic_DNA"/>
</dbReference>
<reference evidence="2 3" key="1">
    <citation type="journal article" date="2020" name="bioRxiv">
        <title>Sequence and annotation of 42 cannabis genomes reveals extensive copy number variation in cannabinoid synthesis and pathogen resistance genes.</title>
        <authorList>
            <person name="Mckernan K.J."/>
            <person name="Helbert Y."/>
            <person name="Kane L.T."/>
            <person name="Ebling H."/>
            <person name="Zhang L."/>
            <person name="Liu B."/>
            <person name="Eaton Z."/>
            <person name="Mclaughlin S."/>
            <person name="Kingan S."/>
            <person name="Baybayan P."/>
            <person name="Concepcion G."/>
            <person name="Jordan M."/>
            <person name="Riva A."/>
            <person name="Barbazuk W."/>
            <person name="Harkins T."/>
        </authorList>
    </citation>
    <scope>NUCLEOTIDE SEQUENCE [LARGE SCALE GENOMIC DNA]</scope>
    <source>
        <strain evidence="3">cv. Jamaican Lion 4</strain>
        <tissue evidence="2">Leaf</tissue>
    </source>
</reference>
<evidence type="ECO:0000313" key="2">
    <source>
        <dbReference type="EMBL" id="KAF4364767.1"/>
    </source>
</evidence>
<name>A0A7J6F221_CANSA</name>
<accession>A0A7J6F221</accession>
<proteinExistence type="predicted"/>
<keyword evidence="1" id="KW-0732">Signal</keyword>
<evidence type="ECO:0000256" key="1">
    <source>
        <dbReference type="SAM" id="SignalP"/>
    </source>
</evidence>
<sequence length="102" mass="11670">MGIKFLDLIVLLRCYLKIKDALSFNCSRGCLVLEMNDLGFVDNNSVNDQCLWSEDLVQTHAKTKPTIYNFIEISNSAATNMRLKHLLKRPKPSSKTIIIWNP</sequence>
<organism evidence="2 3">
    <name type="scientific">Cannabis sativa</name>
    <name type="common">Hemp</name>
    <name type="synonym">Marijuana</name>
    <dbReference type="NCBI Taxonomy" id="3483"/>
    <lineage>
        <taxon>Eukaryota</taxon>
        <taxon>Viridiplantae</taxon>
        <taxon>Streptophyta</taxon>
        <taxon>Embryophyta</taxon>
        <taxon>Tracheophyta</taxon>
        <taxon>Spermatophyta</taxon>
        <taxon>Magnoliopsida</taxon>
        <taxon>eudicotyledons</taxon>
        <taxon>Gunneridae</taxon>
        <taxon>Pentapetalae</taxon>
        <taxon>rosids</taxon>
        <taxon>fabids</taxon>
        <taxon>Rosales</taxon>
        <taxon>Cannabaceae</taxon>
        <taxon>Cannabis</taxon>
    </lineage>
</organism>
<dbReference type="Proteomes" id="UP000525078">
    <property type="component" value="Unassembled WGS sequence"/>
</dbReference>
<comment type="caution">
    <text evidence="2">The sequence shown here is derived from an EMBL/GenBank/DDBJ whole genome shotgun (WGS) entry which is preliminary data.</text>
</comment>
<feature type="signal peptide" evidence="1">
    <location>
        <begin position="1"/>
        <end position="21"/>
    </location>
</feature>
<gene>
    <name evidence="2" type="ORF">F8388_018443</name>
</gene>
<protein>
    <submittedName>
        <fullName evidence="2">Uncharacterized protein</fullName>
    </submittedName>
</protein>
<dbReference type="AlphaFoldDB" id="A0A7J6F221"/>
<feature type="chain" id="PRO_5029553458" evidence="1">
    <location>
        <begin position="22"/>
        <end position="102"/>
    </location>
</feature>
<evidence type="ECO:0000313" key="3">
    <source>
        <dbReference type="Proteomes" id="UP000525078"/>
    </source>
</evidence>